<evidence type="ECO:0000313" key="3">
    <source>
        <dbReference type="EMBL" id="KRL59291.1"/>
    </source>
</evidence>
<reference evidence="3 4" key="1">
    <citation type="journal article" date="2015" name="Genome Announc.">
        <title>Expanding the biotechnology potential of lactobacilli through comparative genomics of 213 strains and associated genera.</title>
        <authorList>
            <person name="Sun Z."/>
            <person name="Harris H.M."/>
            <person name="McCann A."/>
            <person name="Guo C."/>
            <person name="Argimon S."/>
            <person name="Zhang W."/>
            <person name="Yang X."/>
            <person name="Jeffery I.B."/>
            <person name="Cooney J.C."/>
            <person name="Kagawa T.F."/>
            <person name="Liu W."/>
            <person name="Song Y."/>
            <person name="Salvetti E."/>
            <person name="Wrobel A."/>
            <person name="Rasinkangas P."/>
            <person name="Parkhill J."/>
            <person name="Rea M.C."/>
            <person name="O'Sullivan O."/>
            <person name="Ritari J."/>
            <person name="Douillard F.P."/>
            <person name="Paul Ross R."/>
            <person name="Yang R."/>
            <person name="Briner A.E."/>
            <person name="Felis G.E."/>
            <person name="de Vos W.M."/>
            <person name="Barrangou R."/>
            <person name="Klaenhammer T.R."/>
            <person name="Caufield P.W."/>
            <person name="Cui Y."/>
            <person name="Zhang H."/>
            <person name="O'Toole P.W."/>
        </authorList>
    </citation>
    <scope>NUCLEOTIDE SEQUENCE [LARGE SCALE GENOMIC DNA]</scope>
    <source>
        <strain evidence="3 4">DSM 14340</strain>
    </source>
</reference>
<dbReference type="InterPro" id="IPR028098">
    <property type="entry name" value="Glyco_trans_4-like_N"/>
</dbReference>
<dbReference type="STRING" id="1423747.FC69_GL001730"/>
<dbReference type="RefSeq" id="WP_025083570.1">
    <property type="nucleotide sequence ID" value="NZ_AZEX01000051.1"/>
</dbReference>
<keyword evidence="3" id="KW-0808">Transferase</keyword>
<sequence>MKTILYLHAGAEMYGADKILLEIVTGIDKNQFKPIVILPNKGILADKLRENNIETHIIDYPILRRKYFNPKGILQYVHQYKKKTNEIEALVKQENISIVHVNTAAVLEGIVLKKKLKAKVLWHIHEIILKPKLINYFLSYLIGKYADQVVVVSKAVKNHLVATKLVNNKKIKVLYNGVENNMLKEDDTTYLYEDFNVDKDILKIGMIGRINAWKGQQDFFKATEPVLKANPKAHSFLIGGVFEGEEWRKQEIEQTISKSAVKERIHLSDFRNDTQALFKFFDIFVLPSTNPDPLPTVVLEAMSAGKPVIGYNHGGVTEMVVEEYNGLLVAANNPELLSKAINRLVNDSDKRQLLGQRSLERQRELYSVGVFISNIEKIYTQWS</sequence>
<proteinExistence type="predicted"/>
<dbReference type="GO" id="GO:0016757">
    <property type="term" value="F:glycosyltransferase activity"/>
    <property type="evidence" value="ECO:0007669"/>
    <property type="project" value="InterPro"/>
</dbReference>
<organism evidence="3 4">
    <name type="scientific">Latilactobacillus fuchuensis DSM 14340 = JCM 11249</name>
    <dbReference type="NCBI Taxonomy" id="1423747"/>
    <lineage>
        <taxon>Bacteria</taxon>
        <taxon>Bacillati</taxon>
        <taxon>Bacillota</taxon>
        <taxon>Bacilli</taxon>
        <taxon>Lactobacillales</taxon>
        <taxon>Lactobacillaceae</taxon>
        <taxon>Latilactobacillus</taxon>
    </lineage>
</organism>
<dbReference type="SUPFAM" id="SSF53756">
    <property type="entry name" value="UDP-Glycosyltransferase/glycogen phosphorylase"/>
    <property type="match status" value="1"/>
</dbReference>
<evidence type="ECO:0000259" key="1">
    <source>
        <dbReference type="Pfam" id="PF00534"/>
    </source>
</evidence>
<evidence type="ECO:0000259" key="2">
    <source>
        <dbReference type="Pfam" id="PF13439"/>
    </source>
</evidence>
<dbReference type="InterPro" id="IPR001296">
    <property type="entry name" value="Glyco_trans_1"/>
</dbReference>
<dbReference type="Proteomes" id="UP000051264">
    <property type="component" value="Unassembled WGS sequence"/>
</dbReference>
<protein>
    <submittedName>
        <fullName evidence="3">Glucosyltransferase</fullName>
    </submittedName>
</protein>
<dbReference type="Gene3D" id="3.40.50.2000">
    <property type="entry name" value="Glycogen Phosphorylase B"/>
    <property type="match status" value="2"/>
</dbReference>
<feature type="domain" description="Glycosyltransferase subfamily 4-like N-terminal" evidence="2">
    <location>
        <begin position="15"/>
        <end position="179"/>
    </location>
</feature>
<comment type="caution">
    <text evidence="3">The sequence shown here is derived from an EMBL/GenBank/DDBJ whole genome shotgun (WGS) entry which is preliminary data.</text>
</comment>
<gene>
    <name evidence="3" type="ORF">FC69_GL001730</name>
</gene>
<feature type="domain" description="Glycosyl transferase family 1" evidence="1">
    <location>
        <begin position="197"/>
        <end position="358"/>
    </location>
</feature>
<dbReference type="AlphaFoldDB" id="A0A0R1S1I1"/>
<accession>A0A0R1S1I1</accession>
<dbReference type="Pfam" id="PF13439">
    <property type="entry name" value="Glyco_transf_4"/>
    <property type="match status" value="1"/>
</dbReference>
<dbReference type="PANTHER" id="PTHR12526">
    <property type="entry name" value="GLYCOSYLTRANSFERASE"/>
    <property type="match status" value="1"/>
</dbReference>
<dbReference type="CDD" id="cd03801">
    <property type="entry name" value="GT4_PimA-like"/>
    <property type="match status" value="1"/>
</dbReference>
<dbReference type="Pfam" id="PF00534">
    <property type="entry name" value="Glycos_transf_1"/>
    <property type="match status" value="1"/>
</dbReference>
<evidence type="ECO:0000313" key="4">
    <source>
        <dbReference type="Proteomes" id="UP000051264"/>
    </source>
</evidence>
<name>A0A0R1S1I1_9LACO</name>
<dbReference type="OrthoDB" id="9806653at2"/>
<dbReference type="EMBL" id="AZEX01000051">
    <property type="protein sequence ID" value="KRL59291.1"/>
    <property type="molecule type" value="Genomic_DNA"/>
</dbReference>
<dbReference type="eggNOG" id="COG0438">
    <property type="taxonomic scope" value="Bacteria"/>
</dbReference>
<dbReference type="PATRIC" id="fig|1423747.3.peg.1759"/>